<dbReference type="RefSeq" id="WP_211291788.1">
    <property type="nucleotide sequence ID" value="NZ_JBIAKZ010000006.1"/>
</dbReference>
<evidence type="ECO:0000256" key="1">
    <source>
        <dbReference type="SAM" id="SignalP"/>
    </source>
</evidence>
<comment type="caution">
    <text evidence="2">The sequence shown here is derived from an EMBL/GenBank/DDBJ whole genome shotgun (WGS) entry which is preliminary data.</text>
</comment>
<keyword evidence="1" id="KW-0732">Signal</keyword>
<feature type="signal peptide" evidence="1">
    <location>
        <begin position="1"/>
        <end position="31"/>
    </location>
</feature>
<dbReference type="Proteomes" id="UP000243542">
    <property type="component" value="Unassembled WGS sequence"/>
</dbReference>
<dbReference type="AlphaFoldDB" id="A0A2A9G3M9"/>
<evidence type="ECO:0008006" key="4">
    <source>
        <dbReference type="Google" id="ProtNLM"/>
    </source>
</evidence>
<gene>
    <name evidence="2" type="ORF">ATK36_1089</name>
</gene>
<evidence type="ECO:0000313" key="3">
    <source>
        <dbReference type="Proteomes" id="UP000243542"/>
    </source>
</evidence>
<feature type="chain" id="PRO_5012925072" description="Ig-like domain-containing protein" evidence="1">
    <location>
        <begin position="32"/>
        <end position="190"/>
    </location>
</feature>
<sequence length="190" mass="20109">MSGNPKRYMVRVAIVAALSAPMGMLASVANAAQPVAPQKVSYEDAVPGIAPPDAPPISAPSEMARTNQPAWGCTPETHGDNPHLSSTPGVISAHGWWKQGNCTSNKATVQNCLYEYYTDGTWRRKACNTASGIFPGGGSANRSAANRACDTTATISWRNRVDVDVDGEIDTSETIDRQADVNCVITGDDQ</sequence>
<proteinExistence type="predicted"/>
<protein>
    <recommendedName>
        <fullName evidence="4">Ig-like domain-containing protein</fullName>
    </recommendedName>
</protein>
<dbReference type="EMBL" id="PDJK01000001">
    <property type="protein sequence ID" value="PFG57501.1"/>
    <property type="molecule type" value="Genomic_DNA"/>
</dbReference>
<name>A0A2A9G3M9_9PSEU</name>
<keyword evidence="3" id="KW-1185">Reference proteome</keyword>
<organism evidence="2 3">
    <name type="scientific">Amycolatopsis sulphurea</name>
    <dbReference type="NCBI Taxonomy" id="76022"/>
    <lineage>
        <taxon>Bacteria</taxon>
        <taxon>Bacillati</taxon>
        <taxon>Actinomycetota</taxon>
        <taxon>Actinomycetes</taxon>
        <taxon>Pseudonocardiales</taxon>
        <taxon>Pseudonocardiaceae</taxon>
        <taxon>Amycolatopsis</taxon>
    </lineage>
</organism>
<accession>A0A2A9G3M9</accession>
<reference evidence="2 3" key="1">
    <citation type="submission" date="2017-10" db="EMBL/GenBank/DDBJ databases">
        <title>Sequencing the genomes of 1000 actinobacteria strains.</title>
        <authorList>
            <person name="Klenk H.-P."/>
        </authorList>
    </citation>
    <scope>NUCLEOTIDE SEQUENCE [LARGE SCALE GENOMIC DNA]</scope>
    <source>
        <strain evidence="2 3">DSM 46092</strain>
    </source>
</reference>
<evidence type="ECO:0000313" key="2">
    <source>
        <dbReference type="EMBL" id="PFG57501.1"/>
    </source>
</evidence>